<dbReference type="InParanoid" id="A0A1V9X3F6"/>
<dbReference type="OrthoDB" id="5984008at2759"/>
<evidence type="ECO:0000313" key="7">
    <source>
        <dbReference type="Proteomes" id="UP000192247"/>
    </source>
</evidence>
<dbReference type="Pfam" id="PF01094">
    <property type="entry name" value="ANF_receptor"/>
    <property type="match status" value="1"/>
</dbReference>
<dbReference type="GO" id="GO:0016020">
    <property type="term" value="C:membrane"/>
    <property type="evidence" value="ECO:0007669"/>
    <property type="project" value="UniProtKB-SubCell"/>
</dbReference>
<dbReference type="SUPFAM" id="SSF53822">
    <property type="entry name" value="Periplasmic binding protein-like I"/>
    <property type="match status" value="1"/>
</dbReference>
<dbReference type="Gene3D" id="3.40.50.2300">
    <property type="match status" value="2"/>
</dbReference>
<gene>
    <name evidence="6" type="ORF">BIW11_02078</name>
</gene>
<organism evidence="6 7">
    <name type="scientific">Tropilaelaps mercedesae</name>
    <dbReference type="NCBI Taxonomy" id="418985"/>
    <lineage>
        <taxon>Eukaryota</taxon>
        <taxon>Metazoa</taxon>
        <taxon>Ecdysozoa</taxon>
        <taxon>Arthropoda</taxon>
        <taxon>Chelicerata</taxon>
        <taxon>Arachnida</taxon>
        <taxon>Acari</taxon>
        <taxon>Parasitiformes</taxon>
        <taxon>Mesostigmata</taxon>
        <taxon>Gamasina</taxon>
        <taxon>Dermanyssoidea</taxon>
        <taxon>Laelapidae</taxon>
        <taxon>Tropilaelaps</taxon>
    </lineage>
</organism>
<dbReference type="EMBL" id="MNPL01026163">
    <property type="protein sequence ID" value="OQR68095.1"/>
    <property type="molecule type" value="Genomic_DNA"/>
</dbReference>
<evidence type="ECO:0000313" key="6">
    <source>
        <dbReference type="EMBL" id="OQR68095.1"/>
    </source>
</evidence>
<keyword evidence="3" id="KW-1133">Transmembrane helix</keyword>
<dbReference type="STRING" id="418985.A0A1V9X3F6"/>
<sequence length="196" mass="22476">MQHWRRGGAAAGGPQDVQISEHDMKIAAPTEMATVSFVLIRRAEMRSRLKGTRSKRLQRGLFDNEDDEQDFAFRVAIERVNNDQSILLKSRLVPRVERVEKDDCFRATKKVCTLLRDGIAGIFGPTSDVTSMHVQSICDALDVPHVEMRWDFQLQRDDLSINLFPKPSILAQAYVDLIKTWDWKSFALVYEDHEGE</sequence>
<evidence type="ECO:0000259" key="5">
    <source>
        <dbReference type="Pfam" id="PF01094"/>
    </source>
</evidence>
<comment type="subcellular location">
    <subcellularLocation>
        <location evidence="1">Membrane</location>
    </subcellularLocation>
</comment>
<dbReference type="InterPro" id="IPR028082">
    <property type="entry name" value="Peripla_BP_I"/>
</dbReference>
<proteinExistence type="predicted"/>
<dbReference type="InterPro" id="IPR001828">
    <property type="entry name" value="ANF_lig-bd_rcpt"/>
</dbReference>
<keyword evidence="6" id="KW-0675">Receptor</keyword>
<keyword evidence="7" id="KW-1185">Reference proteome</keyword>
<protein>
    <submittedName>
        <fullName evidence="6">Glutamate receptor</fullName>
    </submittedName>
</protein>
<evidence type="ECO:0000256" key="1">
    <source>
        <dbReference type="ARBA" id="ARBA00004370"/>
    </source>
</evidence>
<evidence type="ECO:0000256" key="2">
    <source>
        <dbReference type="ARBA" id="ARBA00022692"/>
    </source>
</evidence>
<dbReference type="AlphaFoldDB" id="A0A1V9X3F6"/>
<comment type="caution">
    <text evidence="6">The sequence shown here is derived from an EMBL/GenBank/DDBJ whole genome shotgun (WGS) entry which is preliminary data.</text>
</comment>
<name>A0A1V9X3F6_9ACAR</name>
<keyword evidence="2" id="KW-0812">Transmembrane</keyword>
<evidence type="ECO:0000256" key="3">
    <source>
        <dbReference type="ARBA" id="ARBA00022989"/>
    </source>
</evidence>
<keyword evidence="4" id="KW-0472">Membrane</keyword>
<evidence type="ECO:0000256" key="4">
    <source>
        <dbReference type="ARBA" id="ARBA00023136"/>
    </source>
</evidence>
<reference evidence="6 7" key="1">
    <citation type="journal article" date="2017" name="Gigascience">
        <title>Draft genome of the honey bee ectoparasitic mite, Tropilaelaps mercedesae, is shaped by the parasitic life history.</title>
        <authorList>
            <person name="Dong X."/>
            <person name="Armstrong S.D."/>
            <person name="Xia D."/>
            <person name="Makepeace B.L."/>
            <person name="Darby A.C."/>
            <person name="Kadowaki T."/>
        </authorList>
    </citation>
    <scope>NUCLEOTIDE SEQUENCE [LARGE SCALE GENOMIC DNA]</scope>
    <source>
        <strain evidence="6">Wuxi-XJTLU</strain>
    </source>
</reference>
<feature type="domain" description="Receptor ligand binding region" evidence="5">
    <location>
        <begin position="72"/>
        <end position="194"/>
    </location>
</feature>
<dbReference type="Proteomes" id="UP000192247">
    <property type="component" value="Unassembled WGS sequence"/>
</dbReference>
<accession>A0A1V9X3F6</accession>